<dbReference type="EMBL" id="JN412589">
    <property type="protein sequence ID" value="AEL97981.1"/>
    <property type="molecule type" value="Genomic_DNA"/>
</dbReference>
<evidence type="ECO:0000313" key="2">
    <source>
        <dbReference type="Proteomes" id="UP000000694"/>
    </source>
</evidence>
<sequence>MSTSEPIGPVYFSEPRAVKIREPENLTAIHSAVHGELNIVTDSVLETKSIIENWSLIMQAVSEKVELILSEATPTSTNTPEGMKTGM</sequence>
<reference evidence="1 2" key="1">
    <citation type="journal article" date="2012" name="J. Virol.">
        <title>Complete Genome Sequences of 138 Mycobacteriophages.</title>
        <authorList>
            <consortium name="the Science Education Alliance Phage Hunters Advancing Genomics and Evolutionary Science Program"/>
            <consortium name="the KwaZulu-Natal Research Institute for Tuberculosis and HIV Mycobacterial Genetics Course Students"/>
            <consortium name="the Phage Hunters Integrating Research and Education Program"/>
            <person name="Hatfull G.F."/>
        </authorList>
    </citation>
    <scope>NUCLEOTIDE SEQUENCE [LARGE SCALE GENOMIC DNA]</scope>
</reference>
<gene>
    <name evidence="1" type="primary">72</name>
    <name evidence="1" type="ORF">PATIENCE_72</name>
</gene>
<dbReference type="KEGG" id="vg:18559587"/>
<accession>G1JWI3</accession>
<name>G1JWI3_9CAUD</name>
<keyword evidence="2" id="KW-1185">Reference proteome</keyword>
<dbReference type="RefSeq" id="YP_009012212.1">
    <property type="nucleotide sequence ID" value="NC_023691.1"/>
</dbReference>
<dbReference type="GeneID" id="18559587"/>
<dbReference type="Proteomes" id="UP000000694">
    <property type="component" value="Segment"/>
</dbReference>
<organism evidence="1 2">
    <name type="scientific">Mycobacterium phage Patience</name>
    <dbReference type="NCBI Taxonomy" id="1074308"/>
    <lineage>
        <taxon>Viruses</taxon>
        <taxon>Duplodnaviria</taxon>
        <taxon>Heunggongvirae</taxon>
        <taxon>Uroviricota</taxon>
        <taxon>Caudoviricetes</taxon>
        <taxon>Patiencevirus</taxon>
        <taxon>Patiencevirus patience</taxon>
    </lineage>
</organism>
<evidence type="ECO:0000313" key="1">
    <source>
        <dbReference type="EMBL" id="AEL97981.1"/>
    </source>
</evidence>
<protein>
    <submittedName>
        <fullName evidence="1">Uncharacterized protein</fullName>
    </submittedName>
</protein>
<proteinExistence type="predicted"/>
<dbReference type="OrthoDB" id="39275at10239"/>